<dbReference type="AlphaFoldDB" id="A0A136WBM3"/>
<keyword evidence="1" id="KW-1133">Transmembrane helix</keyword>
<dbReference type="Proteomes" id="UP000070539">
    <property type="component" value="Unassembled WGS sequence"/>
</dbReference>
<dbReference type="InterPro" id="IPR029062">
    <property type="entry name" value="Class_I_gatase-like"/>
</dbReference>
<dbReference type="Gene3D" id="3.40.50.880">
    <property type="match status" value="1"/>
</dbReference>
<name>A0A136WBM3_9FIRM</name>
<dbReference type="EMBL" id="LRVM01000013">
    <property type="protein sequence ID" value="KXL51902.1"/>
    <property type="molecule type" value="Genomic_DNA"/>
</dbReference>
<proteinExistence type="predicted"/>
<dbReference type="OrthoDB" id="137965at2"/>
<organism evidence="2 3">
    <name type="scientific">Anaerotignum neopropionicum</name>
    <dbReference type="NCBI Taxonomy" id="36847"/>
    <lineage>
        <taxon>Bacteria</taxon>
        <taxon>Bacillati</taxon>
        <taxon>Bacillota</taxon>
        <taxon>Clostridia</taxon>
        <taxon>Lachnospirales</taxon>
        <taxon>Anaerotignaceae</taxon>
        <taxon>Anaerotignum</taxon>
    </lineage>
</organism>
<protein>
    <submittedName>
        <fullName evidence="2">Uncharacterized protein</fullName>
    </submittedName>
</protein>
<feature type="transmembrane region" description="Helical" evidence="1">
    <location>
        <begin position="440"/>
        <end position="458"/>
    </location>
</feature>
<comment type="caution">
    <text evidence="2">The sequence shown here is derived from an EMBL/GenBank/DDBJ whole genome shotgun (WGS) entry which is preliminary data.</text>
</comment>
<keyword evidence="1" id="KW-0812">Transmembrane</keyword>
<reference evidence="2 3" key="1">
    <citation type="submission" date="2016-01" db="EMBL/GenBank/DDBJ databases">
        <title>Genome sequence of Clostridium neopropionicum X4, DSM-3847.</title>
        <authorList>
            <person name="Poehlein A."/>
            <person name="Beck M.H."/>
            <person name="Bengelsdorf F.R."/>
            <person name="Daniel R."/>
            <person name="Duerre P."/>
        </authorList>
    </citation>
    <scope>NUCLEOTIDE SEQUENCE [LARGE SCALE GENOMIC DNA]</scope>
    <source>
        <strain evidence="2 3">DSM-3847</strain>
    </source>
</reference>
<sequence>MNYHKKQELKKKVLAIIALILAMIMVLSLIAPFTIFAAPISKSATTVAVSNNGDEAEVDDTVASLKSFGKDQFSVELQAGFDGKYIVERAMPVQGVVTNRGEAFHGEVQIKAYMRETRLNKEYAIYYQKLDLEQGASKAIEMEANMGSIYKYIEVSLVDEKGNKLYQDYVFLTAKDPNTLMIGVLSDSAQDLKYLSNIHLAQMAEEVMEDEEMYRRELNKNYDFPVFLDENTFPSSIGIMESYSALIIDDFDASVLTKAQLDALHQWILEGGTLAVGTGASAQKTLRGLSFLSDIKTEGIATISELRGVTGDIALAQLRGENLSDLWGDRESELFSVVSMGEGHVVLSHFSLSATPMAGQSATLDMLQEALKQVAAQSFTVNVYEYNRYYDRLRYIAGDFPPFAMSSISFIIGAIVVYILITGPLLYFILKKRDKREKGWVLIPAISLVFMGLVFFLAQSSSYKNGMINTVAYVSMQEGSTMASADIGMALKSSGKGDVTLTSDEKIPLNINMDEDYYYNMEGTKKEKCAYRILCGDTTEVKFPDTPSWATQYIRTQHSVDLGGNVESTVVMKDGKFVGEIINHTNVDFYHVVLLLNDYVQEFDQLKAGQTLEVDIRTKDLADVDQVFYGGNYQEVRTKVANGEITRNEAYLSYMEQDLLREFYVYQDNSELIPVTFFGFSESPILDGEKKINGKQVLENNLTMYMQNFSLELSKQEEFEVGLNGTVDSSSKFDNYKYNYGAGIYSFDDAEFNVTYTIPEGIRIDRMEIQVLSNRGESIPNDIKIFNNKTQVWDEISLKKPVDAENYVDESNCVKLSMYCLKEREWGVPELLIQGGGLFVEN</sequence>
<dbReference type="RefSeq" id="WP_066090479.1">
    <property type="nucleotide sequence ID" value="NZ_LRVM01000013.1"/>
</dbReference>
<gene>
    <name evidence="2" type="ORF">CLNEO_27610</name>
</gene>
<feature type="transmembrane region" description="Helical" evidence="1">
    <location>
        <begin position="12"/>
        <end position="36"/>
    </location>
</feature>
<accession>A0A136WBM3</accession>
<feature type="transmembrane region" description="Helical" evidence="1">
    <location>
        <begin position="403"/>
        <end position="428"/>
    </location>
</feature>
<evidence type="ECO:0000256" key="1">
    <source>
        <dbReference type="SAM" id="Phobius"/>
    </source>
</evidence>
<keyword evidence="3" id="KW-1185">Reference proteome</keyword>
<dbReference type="STRING" id="36847.CLNEO_27610"/>
<evidence type="ECO:0000313" key="3">
    <source>
        <dbReference type="Proteomes" id="UP000070539"/>
    </source>
</evidence>
<evidence type="ECO:0000313" key="2">
    <source>
        <dbReference type="EMBL" id="KXL51902.1"/>
    </source>
</evidence>
<keyword evidence="1" id="KW-0472">Membrane</keyword>
<dbReference type="SUPFAM" id="SSF52317">
    <property type="entry name" value="Class I glutamine amidotransferase-like"/>
    <property type="match status" value="1"/>
</dbReference>